<dbReference type="Gene3D" id="3.80.10.10">
    <property type="entry name" value="Ribonuclease Inhibitor"/>
    <property type="match status" value="2"/>
</dbReference>
<gene>
    <name evidence="4" type="ORF">OFUS_LOCUS6925</name>
</gene>
<evidence type="ECO:0000256" key="3">
    <source>
        <dbReference type="SAM" id="SignalP"/>
    </source>
</evidence>
<dbReference type="EMBL" id="CAIIXF020000003">
    <property type="protein sequence ID" value="CAH1780201.1"/>
    <property type="molecule type" value="Genomic_DNA"/>
</dbReference>
<protein>
    <submittedName>
        <fullName evidence="4">Uncharacterized protein</fullName>
    </submittedName>
</protein>
<dbReference type="SUPFAM" id="SSF52058">
    <property type="entry name" value="L domain-like"/>
    <property type="match status" value="1"/>
</dbReference>
<keyword evidence="2" id="KW-0812">Transmembrane</keyword>
<dbReference type="AlphaFoldDB" id="A0A8J1Y8N7"/>
<organism evidence="4 5">
    <name type="scientific">Owenia fusiformis</name>
    <name type="common">Polychaete worm</name>
    <dbReference type="NCBI Taxonomy" id="6347"/>
    <lineage>
        <taxon>Eukaryota</taxon>
        <taxon>Metazoa</taxon>
        <taxon>Spiralia</taxon>
        <taxon>Lophotrochozoa</taxon>
        <taxon>Annelida</taxon>
        <taxon>Polychaeta</taxon>
        <taxon>Sedentaria</taxon>
        <taxon>Canalipalpata</taxon>
        <taxon>Sabellida</taxon>
        <taxon>Oweniida</taxon>
        <taxon>Oweniidae</taxon>
        <taxon>Owenia</taxon>
    </lineage>
</organism>
<dbReference type="OrthoDB" id="6099413at2759"/>
<sequence length="434" mass="48824">MVLKGILVTIATLLLLTDSSQSGNDDGCKPAPPSGCVYKVTDNLPTVICNNLNLKAIPTCLPGKTHPKKLIINGNNISQITSIRYDTLEYLYIESDNVLNIVLYAFGHLSNLTVLSLRNNFITDIQRDTFIGLTHLKELYLTNNSIKTLPHHAFFYLPQLKILEINKNSIASISDGAFANLTVLSELNLRDNKLIAVPKFNNTRLDLDILNLGQNKLTEIPHEPFKTLKYLKTLYLDDNEIITLPHSAFWGLDHLKLLHLENNQLSHIWYHLFLDPWESLLEVYLHNNNIAELNPIQLPWKQLHVVTLDDNHWLCTCKTVWMKSLRAVIDNSTSIICANPPEVQGQNILNLDDSSLHCSHSGVSIPGIIVGVLISLALLVTVGYLLYRCVKRKSIHLASTSVYRRMGGSHSNQRNGRELPVSNQTLHDEGDDEL</sequence>
<dbReference type="CDD" id="cd12087">
    <property type="entry name" value="TM_EGFR-like"/>
    <property type="match status" value="1"/>
</dbReference>
<dbReference type="Pfam" id="PF13855">
    <property type="entry name" value="LRR_8"/>
    <property type="match status" value="2"/>
</dbReference>
<comment type="caution">
    <text evidence="4">The sequence shown here is derived from an EMBL/GenBank/DDBJ whole genome shotgun (WGS) entry which is preliminary data.</text>
</comment>
<dbReference type="Proteomes" id="UP000749559">
    <property type="component" value="Unassembled WGS sequence"/>
</dbReference>
<accession>A0A8J1Y8N7</accession>
<reference evidence="4" key="1">
    <citation type="submission" date="2022-03" db="EMBL/GenBank/DDBJ databases">
        <authorList>
            <person name="Martin C."/>
        </authorList>
    </citation>
    <scope>NUCLEOTIDE SEQUENCE</scope>
</reference>
<keyword evidence="2" id="KW-1133">Transmembrane helix</keyword>
<feature type="signal peptide" evidence="3">
    <location>
        <begin position="1"/>
        <end position="22"/>
    </location>
</feature>
<keyword evidence="3" id="KW-0732">Signal</keyword>
<evidence type="ECO:0000256" key="2">
    <source>
        <dbReference type="SAM" id="Phobius"/>
    </source>
</evidence>
<dbReference type="InterPro" id="IPR050328">
    <property type="entry name" value="Dev_Immune_Receptor"/>
</dbReference>
<proteinExistence type="predicted"/>
<dbReference type="InterPro" id="IPR032675">
    <property type="entry name" value="LRR_dom_sf"/>
</dbReference>
<feature type="region of interest" description="Disordered" evidence="1">
    <location>
        <begin position="406"/>
        <end position="434"/>
    </location>
</feature>
<dbReference type="SMART" id="SM00365">
    <property type="entry name" value="LRR_SD22"/>
    <property type="match status" value="4"/>
</dbReference>
<name>A0A8J1Y8N7_OWEFU</name>
<dbReference type="InterPro" id="IPR003591">
    <property type="entry name" value="Leu-rich_rpt_typical-subtyp"/>
</dbReference>
<keyword evidence="5" id="KW-1185">Reference proteome</keyword>
<evidence type="ECO:0000256" key="1">
    <source>
        <dbReference type="SAM" id="MobiDB-lite"/>
    </source>
</evidence>
<feature type="chain" id="PRO_5043972238" evidence="3">
    <location>
        <begin position="23"/>
        <end position="434"/>
    </location>
</feature>
<dbReference type="SMART" id="SM00082">
    <property type="entry name" value="LRRCT"/>
    <property type="match status" value="1"/>
</dbReference>
<evidence type="ECO:0000313" key="4">
    <source>
        <dbReference type="EMBL" id="CAH1780201.1"/>
    </source>
</evidence>
<evidence type="ECO:0000313" key="5">
    <source>
        <dbReference type="Proteomes" id="UP000749559"/>
    </source>
</evidence>
<dbReference type="SMART" id="SM00369">
    <property type="entry name" value="LRR_TYP"/>
    <property type="match status" value="7"/>
</dbReference>
<dbReference type="InterPro" id="IPR001611">
    <property type="entry name" value="Leu-rich_rpt"/>
</dbReference>
<dbReference type="PROSITE" id="PS51450">
    <property type="entry name" value="LRR"/>
    <property type="match status" value="3"/>
</dbReference>
<dbReference type="GO" id="GO:0031012">
    <property type="term" value="C:extracellular matrix"/>
    <property type="evidence" value="ECO:0007669"/>
    <property type="project" value="TreeGrafter"/>
</dbReference>
<keyword evidence="2" id="KW-0472">Membrane</keyword>
<dbReference type="PANTHER" id="PTHR24373:SF370">
    <property type="entry name" value="FISH-LIPS, ISOFORM E"/>
    <property type="match status" value="1"/>
</dbReference>
<feature type="transmembrane region" description="Helical" evidence="2">
    <location>
        <begin position="365"/>
        <end position="387"/>
    </location>
</feature>
<dbReference type="PANTHER" id="PTHR24373">
    <property type="entry name" value="SLIT RELATED LEUCINE-RICH REPEAT NEURONAL PROTEIN"/>
    <property type="match status" value="1"/>
</dbReference>
<dbReference type="GO" id="GO:0005615">
    <property type="term" value="C:extracellular space"/>
    <property type="evidence" value="ECO:0007669"/>
    <property type="project" value="TreeGrafter"/>
</dbReference>
<dbReference type="InterPro" id="IPR000483">
    <property type="entry name" value="Cys-rich_flank_reg_C"/>
</dbReference>